<dbReference type="SUPFAM" id="SSF52096">
    <property type="entry name" value="ClpP/crotonase"/>
    <property type="match status" value="1"/>
</dbReference>
<dbReference type="EMBL" id="CP006569">
    <property type="protein sequence ID" value="AHF78282.1"/>
    <property type="molecule type" value="Genomic_DNA"/>
</dbReference>
<evidence type="ECO:0000256" key="1">
    <source>
        <dbReference type="ARBA" id="ARBA00005254"/>
    </source>
</evidence>
<dbReference type="OrthoDB" id="9807606at2"/>
<dbReference type="Proteomes" id="UP000019028">
    <property type="component" value="Chromosome"/>
</dbReference>
<dbReference type="GO" id="GO:0006635">
    <property type="term" value="P:fatty acid beta-oxidation"/>
    <property type="evidence" value="ECO:0007669"/>
    <property type="project" value="TreeGrafter"/>
</dbReference>
<reference evidence="4 5" key="1">
    <citation type="journal article" date="2014" name="Genome Biol. Evol.">
        <title>Genome degeneration and adaptation in a nascent stage of symbiosis.</title>
        <authorList>
            <person name="Oakeson K.F."/>
            <person name="Gil R."/>
            <person name="Clayton A.L."/>
            <person name="Dunn D.M."/>
            <person name="von Niederhausern A.C."/>
            <person name="Hamil C."/>
            <person name="Aoyagi A."/>
            <person name="Duval B."/>
            <person name="Baca A."/>
            <person name="Silva F.J."/>
            <person name="Vallier A."/>
            <person name="Jackson D.G."/>
            <person name="Latorre A."/>
            <person name="Weiss R.B."/>
            <person name="Heddi A."/>
            <person name="Moya A."/>
            <person name="Dale C."/>
        </authorList>
    </citation>
    <scope>NUCLEOTIDE SEQUENCE [LARGE SCALE GENOMIC DNA]</scope>
    <source>
        <strain evidence="4 5">HS1</strain>
    </source>
</reference>
<evidence type="ECO:0000313" key="5">
    <source>
        <dbReference type="Proteomes" id="UP000019028"/>
    </source>
</evidence>
<dbReference type="InterPro" id="IPR029045">
    <property type="entry name" value="ClpP/crotonase-like_dom_sf"/>
</dbReference>
<feature type="compositionally biased region" description="Pro residues" evidence="3">
    <location>
        <begin position="263"/>
        <end position="272"/>
    </location>
</feature>
<keyword evidence="5" id="KW-1185">Reference proteome</keyword>
<dbReference type="RefSeq" id="WP_025423419.1">
    <property type="nucleotide sequence ID" value="NZ_CP006569.1"/>
</dbReference>
<dbReference type="InterPro" id="IPR018376">
    <property type="entry name" value="Enoyl-CoA_hyd/isom_CS"/>
</dbReference>
<dbReference type="PANTHER" id="PTHR11941:SF54">
    <property type="entry name" value="ENOYL-COA HYDRATASE, MITOCHONDRIAL"/>
    <property type="match status" value="1"/>
</dbReference>
<evidence type="ECO:0000256" key="2">
    <source>
        <dbReference type="RuleBase" id="RU003707"/>
    </source>
</evidence>
<comment type="similarity">
    <text evidence="1 2">Belongs to the enoyl-CoA hydratase/isomerase family.</text>
</comment>
<dbReference type="Pfam" id="PF00378">
    <property type="entry name" value="ECH_1"/>
    <property type="match status" value="1"/>
</dbReference>
<dbReference type="PANTHER" id="PTHR11941">
    <property type="entry name" value="ENOYL-COA HYDRATASE-RELATED"/>
    <property type="match status" value="1"/>
</dbReference>
<evidence type="ECO:0000313" key="4">
    <source>
        <dbReference type="EMBL" id="AHF78282.1"/>
    </source>
</evidence>
<dbReference type="Gene3D" id="3.90.226.10">
    <property type="entry name" value="2-enoyl-CoA Hydratase, Chain A, domain 1"/>
    <property type="match status" value="1"/>
</dbReference>
<dbReference type="InterPro" id="IPR001753">
    <property type="entry name" value="Enoyl-CoA_hydra/iso"/>
</dbReference>
<dbReference type="CDD" id="cd06558">
    <property type="entry name" value="crotonase-like"/>
    <property type="match status" value="1"/>
</dbReference>
<name>W0I0F3_9GAMM</name>
<dbReference type="PROSITE" id="PS00166">
    <property type="entry name" value="ENOYL_COA_HYDRATASE"/>
    <property type="match status" value="1"/>
</dbReference>
<dbReference type="AlphaFoldDB" id="W0I0F3"/>
<protein>
    <submittedName>
        <fullName evidence="4">Enoyl-CoA hydratase/isomerase</fullName>
    </submittedName>
</protein>
<feature type="compositionally biased region" description="Basic and acidic residues" evidence="3">
    <location>
        <begin position="250"/>
        <end position="262"/>
    </location>
</feature>
<accession>W0I0F3</accession>
<feature type="region of interest" description="Disordered" evidence="3">
    <location>
        <begin position="250"/>
        <end position="272"/>
    </location>
</feature>
<dbReference type="HOGENOM" id="CLU_009834_7_6_6"/>
<dbReference type="KEGG" id="sod:Sant_3290"/>
<keyword evidence="4" id="KW-0413">Isomerase</keyword>
<evidence type="ECO:0000256" key="3">
    <source>
        <dbReference type="SAM" id="MobiDB-lite"/>
    </source>
</evidence>
<sequence>MALHHDIELEVKQGIARFTLNKSATHNALTLDMLRALDAGLAQLEAREDIRCIVFSSTSARFFCSGADIKEWGDIDPEKMGSLFIRAGNRVFRRIREMDVATIAVMSGHALGGGLELALACDLRYAAEGIKLGLPEASLGAIPGWLGAQRLYALAGAGRMHQLVMLGETITAQQALEWGIVQAVVAGEQLDAYVRGICARLSSRSPAALAVGKRLMRMIEPPALDVAHELAASVCKGTADAREGVAAFREKRPADFGRDRELAPPPARYRAE</sequence>
<proteinExistence type="inferred from homology"/>
<dbReference type="GO" id="GO:0016853">
    <property type="term" value="F:isomerase activity"/>
    <property type="evidence" value="ECO:0007669"/>
    <property type="project" value="UniProtKB-KW"/>
</dbReference>
<organism evidence="4 5">
    <name type="scientific">Sodalis praecaptivus</name>
    <dbReference type="NCBI Taxonomy" id="1239307"/>
    <lineage>
        <taxon>Bacteria</taxon>
        <taxon>Pseudomonadati</taxon>
        <taxon>Pseudomonadota</taxon>
        <taxon>Gammaproteobacteria</taxon>
        <taxon>Enterobacterales</taxon>
        <taxon>Bruguierivoracaceae</taxon>
        <taxon>Sodalis</taxon>
    </lineage>
</organism>
<gene>
    <name evidence="4" type="ORF">Sant_3290</name>
</gene>
<dbReference type="PATRIC" id="fig|1239307.3.peg.3623"/>